<dbReference type="EMBL" id="RBWY01000001">
    <property type="protein sequence ID" value="RKS86931.1"/>
    <property type="molecule type" value="Genomic_DNA"/>
</dbReference>
<dbReference type="Gene3D" id="3.50.50.60">
    <property type="entry name" value="FAD/NAD(P)-binding domain"/>
    <property type="match status" value="1"/>
</dbReference>
<dbReference type="InterPro" id="IPR036188">
    <property type="entry name" value="FAD/NAD-bd_sf"/>
</dbReference>
<dbReference type="RefSeq" id="WP_121143855.1">
    <property type="nucleotide sequence ID" value="NZ_RBWY01000001.1"/>
</dbReference>
<dbReference type="NCBIfam" id="NF008519">
    <property type="entry name" value="PRK11445.1"/>
    <property type="match status" value="1"/>
</dbReference>
<keyword evidence="2" id="KW-1185">Reference proteome</keyword>
<name>A0A495RHN0_9GAMM</name>
<dbReference type="PRINTS" id="PR00420">
    <property type="entry name" value="RNGMNOXGNASE"/>
</dbReference>
<dbReference type="OrthoDB" id="103324at2"/>
<dbReference type="SUPFAM" id="SSF51905">
    <property type="entry name" value="FAD/NAD(P)-binding domain"/>
    <property type="match status" value="1"/>
</dbReference>
<protein>
    <submittedName>
        <fullName evidence="1">Flavin-dependent dehydrogenase</fullName>
    </submittedName>
</protein>
<comment type="caution">
    <text evidence="1">The sequence shown here is derived from an EMBL/GenBank/DDBJ whole genome shotgun (WGS) entry which is preliminary data.</text>
</comment>
<organism evidence="1 2">
    <name type="scientific">Orbus hercynius</name>
    <dbReference type="NCBI Taxonomy" id="593135"/>
    <lineage>
        <taxon>Bacteria</taxon>
        <taxon>Pseudomonadati</taxon>
        <taxon>Pseudomonadota</taxon>
        <taxon>Gammaproteobacteria</taxon>
        <taxon>Orbales</taxon>
        <taxon>Orbaceae</taxon>
        <taxon>Orbus</taxon>
    </lineage>
</organism>
<dbReference type="Proteomes" id="UP000278542">
    <property type="component" value="Unassembled WGS sequence"/>
</dbReference>
<proteinExistence type="predicted"/>
<gene>
    <name evidence="1" type="ORF">DES39_0137</name>
</gene>
<dbReference type="PANTHER" id="PTHR42685">
    <property type="entry name" value="GERANYLGERANYL DIPHOSPHATE REDUCTASE"/>
    <property type="match status" value="1"/>
</dbReference>
<reference evidence="1 2" key="1">
    <citation type="submission" date="2018-10" db="EMBL/GenBank/DDBJ databases">
        <title>Genomic Encyclopedia of Type Strains, Phase IV (KMG-IV): sequencing the most valuable type-strain genomes for metagenomic binning, comparative biology and taxonomic classification.</title>
        <authorList>
            <person name="Goeker M."/>
        </authorList>
    </citation>
    <scope>NUCLEOTIDE SEQUENCE [LARGE SCALE GENOMIC DNA]</scope>
    <source>
        <strain evidence="1 2">DSM 22228</strain>
    </source>
</reference>
<dbReference type="InterPro" id="IPR050407">
    <property type="entry name" value="Geranylgeranyl_reductase"/>
</dbReference>
<sequence>MDYDIVVVGLGPAGATLARLLKSEFKVLALDKKLTCGTDGFNKPFGGLLATDSQRSFIRFNLNLPLDILTNPQIFSVKTFDIQTGLVRNYQRTYINFDRHKFDLWLKSLIPNHVDVRHNTLCKNIERIIDGYQVTFVQDGQEHVITTKYVVGADGANSMVRRMRYPNHTVRQYIAIQQWFAEQHPVPFYSCIFDNTVTNCYAWSISKDDHFIFGGAFPKKDANQKFEQLKHKLEQNGFIFGTPLKTEKCPVVYPNRWRDFHVGNEQIFLIGEAAGFISASSLEGISYAFDSAEILSKIFNDKLKNPNKAYYQRTLKLRFKLLSKIVKAKILTTPFWRKMIMKSKISHIDNIQQ</sequence>
<evidence type="ECO:0000313" key="2">
    <source>
        <dbReference type="Proteomes" id="UP000278542"/>
    </source>
</evidence>
<dbReference type="PANTHER" id="PTHR42685:SF22">
    <property type="entry name" value="CONDITIONED MEDIUM FACTOR RECEPTOR 1"/>
    <property type="match status" value="1"/>
</dbReference>
<dbReference type="AlphaFoldDB" id="A0A495RHN0"/>
<evidence type="ECO:0000313" key="1">
    <source>
        <dbReference type="EMBL" id="RKS86931.1"/>
    </source>
</evidence>
<accession>A0A495RHN0</accession>